<evidence type="ECO:0000256" key="2">
    <source>
        <dbReference type="SAM" id="MobiDB-lite"/>
    </source>
</evidence>
<protein>
    <submittedName>
        <fullName evidence="4">CsbD family protein</fullName>
    </submittedName>
</protein>
<sequence>MSFASEKDQVKGKLNETVGKVTNNDQQELKGKAQAATGKAKEKLDQLAENVAEKVNEKLDQRHKHE</sequence>
<evidence type="ECO:0000256" key="1">
    <source>
        <dbReference type="ARBA" id="ARBA00009129"/>
    </source>
</evidence>
<evidence type="ECO:0000259" key="3">
    <source>
        <dbReference type="Pfam" id="PF05532"/>
    </source>
</evidence>
<feature type="compositionally biased region" description="Basic and acidic residues" evidence="2">
    <location>
        <begin position="39"/>
        <end position="60"/>
    </location>
</feature>
<dbReference type="EMBL" id="JBHSSM010000022">
    <property type="protein sequence ID" value="MFC6315894.1"/>
    <property type="molecule type" value="Genomic_DNA"/>
</dbReference>
<proteinExistence type="inferred from homology"/>
<feature type="region of interest" description="Disordered" evidence="2">
    <location>
        <begin position="1"/>
        <end position="66"/>
    </location>
</feature>
<dbReference type="Pfam" id="PF05532">
    <property type="entry name" value="CsbD"/>
    <property type="match status" value="1"/>
</dbReference>
<name>A0ABW1UPL8_9LACO</name>
<dbReference type="SUPFAM" id="SSF69047">
    <property type="entry name" value="Hypothetical protein YjbJ"/>
    <property type="match status" value="1"/>
</dbReference>
<dbReference type="InterPro" id="IPR036629">
    <property type="entry name" value="YjbJ_sf"/>
</dbReference>
<comment type="caution">
    <text evidence="4">The sequence shown here is derived from an EMBL/GenBank/DDBJ whole genome shotgun (WGS) entry which is preliminary data.</text>
</comment>
<reference evidence="5" key="1">
    <citation type="journal article" date="2019" name="Int. J. Syst. Evol. Microbiol.">
        <title>The Global Catalogue of Microorganisms (GCM) 10K type strain sequencing project: providing services to taxonomists for standard genome sequencing and annotation.</title>
        <authorList>
            <consortium name="The Broad Institute Genomics Platform"/>
            <consortium name="The Broad Institute Genome Sequencing Center for Infectious Disease"/>
            <person name="Wu L."/>
            <person name="Ma J."/>
        </authorList>
    </citation>
    <scope>NUCLEOTIDE SEQUENCE [LARGE SCALE GENOMIC DNA]</scope>
    <source>
        <strain evidence="5">CCM 8897</strain>
    </source>
</reference>
<organism evidence="4 5">
    <name type="scientific">Lapidilactobacillus achengensis</name>
    <dbReference type="NCBI Taxonomy" id="2486000"/>
    <lineage>
        <taxon>Bacteria</taxon>
        <taxon>Bacillati</taxon>
        <taxon>Bacillota</taxon>
        <taxon>Bacilli</taxon>
        <taxon>Lactobacillales</taxon>
        <taxon>Lactobacillaceae</taxon>
        <taxon>Lapidilactobacillus</taxon>
    </lineage>
</organism>
<evidence type="ECO:0000313" key="4">
    <source>
        <dbReference type="EMBL" id="MFC6315894.1"/>
    </source>
</evidence>
<evidence type="ECO:0000313" key="5">
    <source>
        <dbReference type="Proteomes" id="UP001596310"/>
    </source>
</evidence>
<dbReference type="Gene3D" id="1.10.1470.10">
    <property type="entry name" value="YjbJ"/>
    <property type="match status" value="1"/>
</dbReference>
<feature type="compositionally biased region" description="Basic and acidic residues" evidence="2">
    <location>
        <begin position="1"/>
        <end position="14"/>
    </location>
</feature>
<feature type="domain" description="CsbD-like" evidence="3">
    <location>
        <begin position="7"/>
        <end position="51"/>
    </location>
</feature>
<dbReference type="Proteomes" id="UP001596310">
    <property type="component" value="Unassembled WGS sequence"/>
</dbReference>
<comment type="similarity">
    <text evidence="1">Belongs to the UPF0337 (CsbD) family.</text>
</comment>
<gene>
    <name evidence="4" type="ORF">ACFQHW_10005</name>
</gene>
<dbReference type="RefSeq" id="WP_125599901.1">
    <property type="nucleotide sequence ID" value="NZ_JBHSSM010000022.1"/>
</dbReference>
<dbReference type="InterPro" id="IPR008462">
    <property type="entry name" value="CsbD"/>
</dbReference>
<keyword evidence="5" id="KW-1185">Reference proteome</keyword>
<accession>A0ABW1UPL8</accession>